<sequence length="145" mass="16147">MVVERALLPLGCKPLLLHPAEAPINQRDFRAHTNRLRRPLHRLLRLVLLVVELNPQNHVTVLPLSIPDWKPSNGRRPCPQSSLASSPASSPPPPRGWKPHLLQIQHSLNPFLSSLPAFNLSFTPISSPLEGKTLNCPNSVRNFPP</sequence>
<protein>
    <submittedName>
        <fullName evidence="2">Uncharacterized protein</fullName>
    </submittedName>
</protein>
<evidence type="ECO:0000313" key="3">
    <source>
        <dbReference type="Proteomes" id="UP001418222"/>
    </source>
</evidence>
<evidence type="ECO:0000256" key="1">
    <source>
        <dbReference type="SAM" id="MobiDB-lite"/>
    </source>
</evidence>
<feature type="region of interest" description="Disordered" evidence="1">
    <location>
        <begin position="65"/>
        <end position="99"/>
    </location>
</feature>
<keyword evidence="3" id="KW-1185">Reference proteome</keyword>
<gene>
    <name evidence="2" type="ORF">KSP39_PZI021243</name>
</gene>
<proteinExistence type="predicted"/>
<dbReference type="Proteomes" id="UP001418222">
    <property type="component" value="Unassembled WGS sequence"/>
</dbReference>
<name>A0AAP0AXV7_9ASPA</name>
<accession>A0AAP0AXV7</accession>
<reference evidence="2 3" key="1">
    <citation type="journal article" date="2022" name="Nat. Plants">
        <title>Genomes of leafy and leafless Platanthera orchids illuminate the evolution of mycoheterotrophy.</title>
        <authorList>
            <person name="Li M.H."/>
            <person name="Liu K.W."/>
            <person name="Li Z."/>
            <person name="Lu H.C."/>
            <person name="Ye Q.L."/>
            <person name="Zhang D."/>
            <person name="Wang J.Y."/>
            <person name="Li Y.F."/>
            <person name="Zhong Z.M."/>
            <person name="Liu X."/>
            <person name="Yu X."/>
            <person name="Liu D.K."/>
            <person name="Tu X.D."/>
            <person name="Liu B."/>
            <person name="Hao Y."/>
            <person name="Liao X.Y."/>
            <person name="Jiang Y.T."/>
            <person name="Sun W.H."/>
            <person name="Chen J."/>
            <person name="Chen Y.Q."/>
            <person name="Ai Y."/>
            <person name="Zhai J.W."/>
            <person name="Wu S.S."/>
            <person name="Zhou Z."/>
            <person name="Hsiao Y.Y."/>
            <person name="Wu W.L."/>
            <person name="Chen Y.Y."/>
            <person name="Lin Y.F."/>
            <person name="Hsu J.L."/>
            <person name="Li C.Y."/>
            <person name="Wang Z.W."/>
            <person name="Zhao X."/>
            <person name="Zhong W.Y."/>
            <person name="Ma X.K."/>
            <person name="Ma L."/>
            <person name="Huang J."/>
            <person name="Chen G.Z."/>
            <person name="Huang M.Z."/>
            <person name="Huang L."/>
            <person name="Peng D.H."/>
            <person name="Luo Y.B."/>
            <person name="Zou S.Q."/>
            <person name="Chen S.P."/>
            <person name="Lan S."/>
            <person name="Tsai W.C."/>
            <person name="Van de Peer Y."/>
            <person name="Liu Z.J."/>
        </authorList>
    </citation>
    <scope>NUCLEOTIDE SEQUENCE [LARGE SCALE GENOMIC DNA]</scope>
    <source>
        <strain evidence="2">Lor287</strain>
    </source>
</reference>
<dbReference type="EMBL" id="JBBWWQ010000019">
    <property type="protein sequence ID" value="KAK8918921.1"/>
    <property type="molecule type" value="Genomic_DNA"/>
</dbReference>
<evidence type="ECO:0000313" key="2">
    <source>
        <dbReference type="EMBL" id="KAK8918921.1"/>
    </source>
</evidence>
<dbReference type="AlphaFoldDB" id="A0AAP0AXV7"/>
<comment type="caution">
    <text evidence="2">The sequence shown here is derived from an EMBL/GenBank/DDBJ whole genome shotgun (WGS) entry which is preliminary data.</text>
</comment>
<organism evidence="2 3">
    <name type="scientific">Platanthera zijinensis</name>
    <dbReference type="NCBI Taxonomy" id="2320716"/>
    <lineage>
        <taxon>Eukaryota</taxon>
        <taxon>Viridiplantae</taxon>
        <taxon>Streptophyta</taxon>
        <taxon>Embryophyta</taxon>
        <taxon>Tracheophyta</taxon>
        <taxon>Spermatophyta</taxon>
        <taxon>Magnoliopsida</taxon>
        <taxon>Liliopsida</taxon>
        <taxon>Asparagales</taxon>
        <taxon>Orchidaceae</taxon>
        <taxon>Orchidoideae</taxon>
        <taxon>Orchideae</taxon>
        <taxon>Orchidinae</taxon>
        <taxon>Platanthera</taxon>
    </lineage>
</organism>
<feature type="compositionally biased region" description="Low complexity" evidence="1">
    <location>
        <begin position="79"/>
        <end position="88"/>
    </location>
</feature>